<keyword evidence="2" id="KW-0479">Metal-binding</keyword>
<organism evidence="5 6">
    <name type="scientific">Belnapia mucosa</name>
    <dbReference type="NCBI Taxonomy" id="2804532"/>
    <lineage>
        <taxon>Bacteria</taxon>
        <taxon>Pseudomonadati</taxon>
        <taxon>Pseudomonadota</taxon>
        <taxon>Alphaproteobacteria</taxon>
        <taxon>Acetobacterales</taxon>
        <taxon>Roseomonadaceae</taxon>
        <taxon>Belnapia</taxon>
    </lineage>
</organism>
<dbReference type="Gene3D" id="3.20.20.120">
    <property type="entry name" value="Enolase-like C-terminal domain"/>
    <property type="match status" value="1"/>
</dbReference>
<evidence type="ECO:0000256" key="2">
    <source>
        <dbReference type="ARBA" id="ARBA00022723"/>
    </source>
</evidence>
<dbReference type="EMBL" id="JAEUXJ010000001">
    <property type="protein sequence ID" value="MBL6454196.1"/>
    <property type="molecule type" value="Genomic_DNA"/>
</dbReference>
<dbReference type="Pfam" id="PF13378">
    <property type="entry name" value="MR_MLE_C"/>
    <property type="match status" value="1"/>
</dbReference>
<dbReference type="InterPro" id="IPR013341">
    <property type="entry name" value="Mandelate_racemase_N_dom"/>
</dbReference>
<dbReference type="SFLD" id="SFLDF00009">
    <property type="entry name" value="o-succinylbenzoate_synthase"/>
    <property type="match status" value="1"/>
</dbReference>
<dbReference type="SMART" id="SM00922">
    <property type="entry name" value="MR_MLE"/>
    <property type="match status" value="1"/>
</dbReference>
<name>A0ABS1UXL6_9PROT</name>
<dbReference type="InterPro" id="IPR029017">
    <property type="entry name" value="Enolase-like_N"/>
</dbReference>
<evidence type="ECO:0000256" key="1">
    <source>
        <dbReference type="ARBA" id="ARBA00008031"/>
    </source>
</evidence>
<evidence type="ECO:0000256" key="3">
    <source>
        <dbReference type="ARBA" id="ARBA00023235"/>
    </source>
</evidence>
<dbReference type="InterPro" id="IPR036849">
    <property type="entry name" value="Enolase-like_C_sf"/>
</dbReference>
<dbReference type="PROSITE" id="PS00909">
    <property type="entry name" value="MR_MLE_2"/>
    <property type="match status" value="1"/>
</dbReference>
<proteinExistence type="inferred from homology"/>
<keyword evidence="3" id="KW-0413">Isomerase</keyword>
<gene>
    <name evidence="5" type="ORF">JMJ55_02600</name>
</gene>
<dbReference type="InterPro" id="IPR013342">
    <property type="entry name" value="Mandelate_racemase_C"/>
</dbReference>
<dbReference type="Pfam" id="PF02746">
    <property type="entry name" value="MR_MLE_N"/>
    <property type="match status" value="1"/>
</dbReference>
<comment type="caution">
    <text evidence="5">The sequence shown here is derived from an EMBL/GenBank/DDBJ whole genome shotgun (WGS) entry which is preliminary data.</text>
</comment>
<dbReference type="RefSeq" id="WP_202823921.1">
    <property type="nucleotide sequence ID" value="NZ_JAEUXJ010000001.1"/>
</dbReference>
<protein>
    <recommendedName>
        <fullName evidence="4">Mandelate racemase/muconate lactonizing enzyme C-terminal domain-containing protein</fullName>
    </recommendedName>
</protein>
<dbReference type="SFLD" id="SFLDS00001">
    <property type="entry name" value="Enolase"/>
    <property type="match status" value="1"/>
</dbReference>
<reference evidence="5 6" key="1">
    <citation type="submission" date="2021-01" db="EMBL/GenBank/DDBJ databases">
        <title>Belnapia mucosa sp. nov. and Belnapia arida sp. nov., isolated from the Tabernas Desert (Almeria, Spain).</title>
        <authorList>
            <person name="Molina-Menor E."/>
            <person name="Vidal-Verdu A."/>
            <person name="Calonge A."/>
            <person name="Satari L."/>
            <person name="Pereto Magraner J."/>
            <person name="Porcar Miralles M."/>
        </authorList>
    </citation>
    <scope>NUCLEOTIDE SEQUENCE [LARGE SCALE GENOMIC DNA]</scope>
    <source>
        <strain evidence="5 6">T6</strain>
    </source>
</reference>
<comment type="similarity">
    <text evidence="1">Belongs to the mandelate racemase/muconate lactonizing enzyme family.</text>
</comment>
<dbReference type="PROSITE" id="PS00908">
    <property type="entry name" value="MR_MLE_1"/>
    <property type="match status" value="1"/>
</dbReference>
<evidence type="ECO:0000313" key="5">
    <source>
        <dbReference type="EMBL" id="MBL6454196.1"/>
    </source>
</evidence>
<dbReference type="InterPro" id="IPR018110">
    <property type="entry name" value="Mandel_Rmase/mucon_lact_enz_CS"/>
</dbReference>
<keyword evidence="6" id="KW-1185">Reference proteome</keyword>
<dbReference type="PANTHER" id="PTHR48073">
    <property type="entry name" value="O-SUCCINYLBENZOATE SYNTHASE-RELATED"/>
    <property type="match status" value="1"/>
</dbReference>
<dbReference type="PANTHER" id="PTHR48073:SF2">
    <property type="entry name" value="O-SUCCINYLBENZOATE SYNTHASE"/>
    <property type="match status" value="1"/>
</dbReference>
<evidence type="ECO:0000313" key="6">
    <source>
        <dbReference type="Proteomes" id="UP000606490"/>
    </source>
</evidence>
<feature type="domain" description="Mandelate racemase/muconate lactonizing enzyme C-terminal" evidence="4">
    <location>
        <begin position="146"/>
        <end position="242"/>
    </location>
</feature>
<accession>A0ABS1UXL6</accession>
<sequence length="373" mass="38086">MPASLRLAAVEPWPLALPLRHPMRLASETVAVAETLLVRIMDEDGQEGWGEASSAPTMTGELLPGMAAAVARFLGPALLAAPIAGPEEGARRLHRAIRGNAGAKSAVETALLDLIARRAGLPLSALLGGARRDAVPAIRMVGEADPAATLAAVGAAAGFSHVKLKLGMGASPEADVALCIAARARLGAGAHLSGDVNMAWTREEALRFLTALPSGTLDYLEQPVADDDLDGMAAAVAAGACPICVDEGLHGMADIATHAARRAADGLGLKAIKLGGLQALMVADALARRQGLRTTLACKIAESGIGAAAMAHAAAAVEEVGWGVSLTHGLLAEDAVAVSPRLVGGQWQVPPGPGHGAMPDRARLDRYRWRAGD</sequence>
<evidence type="ECO:0000259" key="4">
    <source>
        <dbReference type="SMART" id="SM00922"/>
    </source>
</evidence>
<dbReference type="Proteomes" id="UP000606490">
    <property type="component" value="Unassembled WGS sequence"/>
</dbReference>
<dbReference type="InterPro" id="IPR029065">
    <property type="entry name" value="Enolase_C-like"/>
</dbReference>
<dbReference type="SFLD" id="SFLDG00180">
    <property type="entry name" value="muconate_cycloisomerase"/>
    <property type="match status" value="1"/>
</dbReference>
<dbReference type="Gene3D" id="3.30.390.10">
    <property type="entry name" value="Enolase-like, N-terminal domain"/>
    <property type="match status" value="1"/>
</dbReference>
<dbReference type="SUPFAM" id="SSF51604">
    <property type="entry name" value="Enolase C-terminal domain-like"/>
    <property type="match status" value="1"/>
</dbReference>
<dbReference type="SUPFAM" id="SSF54826">
    <property type="entry name" value="Enolase N-terminal domain-like"/>
    <property type="match status" value="1"/>
</dbReference>